<evidence type="ECO:0000256" key="2">
    <source>
        <dbReference type="SAM" id="Phobius"/>
    </source>
</evidence>
<dbReference type="STRING" id="479433.Caci_8851"/>
<dbReference type="HOGENOM" id="CLU_2022550_0_0_11"/>
<organism evidence="3 4">
    <name type="scientific">Catenulispora acidiphila (strain DSM 44928 / JCM 14897 / NBRC 102108 / NRRL B-24433 / ID139908)</name>
    <dbReference type="NCBI Taxonomy" id="479433"/>
    <lineage>
        <taxon>Bacteria</taxon>
        <taxon>Bacillati</taxon>
        <taxon>Actinomycetota</taxon>
        <taxon>Actinomycetes</taxon>
        <taxon>Catenulisporales</taxon>
        <taxon>Catenulisporaceae</taxon>
        <taxon>Catenulispora</taxon>
    </lineage>
</organism>
<feature type="transmembrane region" description="Helical" evidence="2">
    <location>
        <begin position="55"/>
        <end position="75"/>
    </location>
</feature>
<keyword evidence="2" id="KW-0812">Transmembrane</keyword>
<reference evidence="3 4" key="1">
    <citation type="journal article" date="2009" name="Stand. Genomic Sci.">
        <title>Complete genome sequence of Catenulispora acidiphila type strain (ID 139908).</title>
        <authorList>
            <person name="Copeland A."/>
            <person name="Lapidus A."/>
            <person name="Glavina Del Rio T."/>
            <person name="Nolan M."/>
            <person name="Lucas S."/>
            <person name="Chen F."/>
            <person name="Tice H."/>
            <person name="Cheng J.F."/>
            <person name="Bruce D."/>
            <person name="Goodwin L."/>
            <person name="Pitluck S."/>
            <person name="Mikhailova N."/>
            <person name="Pati A."/>
            <person name="Ivanova N."/>
            <person name="Mavromatis K."/>
            <person name="Chen A."/>
            <person name="Palaniappan K."/>
            <person name="Chain P."/>
            <person name="Land M."/>
            <person name="Hauser L."/>
            <person name="Chang Y.J."/>
            <person name="Jeffries C.D."/>
            <person name="Chertkov O."/>
            <person name="Brettin T."/>
            <person name="Detter J.C."/>
            <person name="Han C."/>
            <person name="Ali Z."/>
            <person name="Tindall B.J."/>
            <person name="Goker M."/>
            <person name="Bristow J."/>
            <person name="Eisen J.A."/>
            <person name="Markowitz V."/>
            <person name="Hugenholtz P."/>
            <person name="Kyrpides N.C."/>
            <person name="Klenk H.P."/>
        </authorList>
    </citation>
    <scope>NUCLEOTIDE SEQUENCE [LARGE SCALE GENOMIC DNA]</scope>
    <source>
        <strain evidence="4">DSM 44928 / JCM 14897 / NBRC 102108 / NRRL B-24433 / ID139908</strain>
    </source>
</reference>
<gene>
    <name evidence="3" type="ordered locus">Caci_8851</name>
</gene>
<dbReference type="RefSeq" id="WP_015797388.1">
    <property type="nucleotide sequence ID" value="NC_013131.1"/>
</dbReference>
<dbReference type="Proteomes" id="UP000000851">
    <property type="component" value="Chromosome"/>
</dbReference>
<keyword evidence="2" id="KW-1133">Transmembrane helix</keyword>
<evidence type="ECO:0000256" key="1">
    <source>
        <dbReference type="SAM" id="MobiDB-lite"/>
    </source>
</evidence>
<evidence type="ECO:0000313" key="4">
    <source>
        <dbReference type="Proteomes" id="UP000000851"/>
    </source>
</evidence>
<dbReference type="InParanoid" id="C7Q3Q6"/>
<dbReference type="KEGG" id="cai:Caci_8851"/>
<protein>
    <submittedName>
        <fullName evidence="3">Uncharacterized protein</fullName>
    </submittedName>
</protein>
<accession>C7Q3Q6</accession>
<feature type="region of interest" description="Disordered" evidence="1">
    <location>
        <begin position="81"/>
        <end position="122"/>
    </location>
</feature>
<dbReference type="EMBL" id="CP001700">
    <property type="protein sequence ID" value="ACU77664.1"/>
    <property type="molecule type" value="Genomic_DNA"/>
</dbReference>
<proteinExistence type="predicted"/>
<evidence type="ECO:0000313" key="3">
    <source>
        <dbReference type="EMBL" id="ACU77664.1"/>
    </source>
</evidence>
<keyword evidence="4" id="KW-1185">Reference proteome</keyword>
<sequence length="122" mass="11877">MNAVNASAGEDAVRGLMETAFTAGEPALPDVDDVMATVELLGGHIRHRQRVRTRVAAAMLCLAGFGIVAGIAAVAHSTNTSVTNVVPGGGSGGPPPPPASLTTVGGSAQSSGTSGGTTSVDP</sequence>
<keyword evidence="2" id="KW-0472">Membrane</keyword>
<dbReference type="AlphaFoldDB" id="C7Q3Q6"/>
<feature type="compositionally biased region" description="Low complexity" evidence="1">
    <location>
        <begin position="100"/>
        <end position="122"/>
    </location>
</feature>
<name>C7Q3Q6_CATAD</name>